<dbReference type="AlphaFoldDB" id="A0A498C5P7"/>
<proteinExistence type="predicted"/>
<evidence type="ECO:0000313" key="2">
    <source>
        <dbReference type="Proteomes" id="UP000273158"/>
    </source>
</evidence>
<organism evidence="1 2">
    <name type="scientific">Microbacterium telephonicum</name>
    <dbReference type="NCBI Taxonomy" id="1714841"/>
    <lineage>
        <taxon>Bacteria</taxon>
        <taxon>Bacillati</taxon>
        <taxon>Actinomycetota</taxon>
        <taxon>Actinomycetes</taxon>
        <taxon>Micrococcales</taxon>
        <taxon>Microbacteriaceae</taxon>
        <taxon>Microbacterium</taxon>
    </lineage>
</organism>
<comment type="caution">
    <text evidence="1">The sequence shown here is derived from an EMBL/GenBank/DDBJ whole genome shotgun (WGS) entry which is preliminary data.</text>
</comment>
<dbReference type="RefSeq" id="WP_121060151.1">
    <property type="nucleotide sequence ID" value="NZ_RCDB01000003.1"/>
</dbReference>
<dbReference type="EMBL" id="RCDB01000003">
    <property type="protein sequence ID" value="RLK47741.1"/>
    <property type="molecule type" value="Genomic_DNA"/>
</dbReference>
<dbReference type="OrthoDB" id="3264966at2"/>
<sequence>MSLPRTTARLIVGAVVTALCIGGGVAAVVLPWPGVQRAPLSVSAAPAPAAALLACAGPVLATGRDATDAAAVADAADSDVVAATVDGQSEESARRLAARDVPGGTGPDAIVAVPTGRGAAEVAAAGSSTLADPDLRGFTAAACETPRMVSWLAAGSGQTGASDLVVLANPGDVAASVDLTVFGSQGEQHPAAGTDIVVAPGTQRVLTMAALALGEDAPVIRVDASAAPVTASVQTSITRTLIPGGVDQTGTTADPAATQVIPSFTVAGGASADSDGTTTLRLLAPTDAASATVTVTPTGGGAASTTDVTLVAGQPLGLNLGGLAAGTYTLRVEASASVVAGLWETTGYGATDDFAWYAAAPELGERSLAVVADGPSPVLTLTNDGASDVTVTVTAGAGTDAPVEVTVPAGGAAQVDATAGDAYVLETSASGIRASVTYAGAGALAGYPVAPSDAAAADVVVYLQ</sequence>
<evidence type="ECO:0008006" key="3">
    <source>
        <dbReference type="Google" id="ProtNLM"/>
    </source>
</evidence>
<dbReference type="Proteomes" id="UP000273158">
    <property type="component" value="Unassembled WGS sequence"/>
</dbReference>
<evidence type="ECO:0000313" key="1">
    <source>
        <dbReference type="EMBL" id="RLK47741.1"/>
    </source>
</evidence>
<dbReference type="Pfam" id="PF18986">
    <property type="entry name" value="DUF5719"/>
    <property type="match status" value="1"/>
</dbReference>
<reference evidence="1 2" key="1">
    <citation type="journal article" date="2015" name="Stand. Genomic Sci.">
        <title>Genomic Encyclopedia of Bacterial and Archaeal Type Strains, Phase III: the genomes of soil and plant-associated and newly described type strains.</title>
        <authorList>
            <person name="Whitman W.B."/>
            <person name="Woyke T."/>
            <person name="Klenk H.P."/>
            <person name="Zhou Y."/>
            <person name="Lilburn T.G."/>
            <person name="Beck B.J."/>
            <person name="De Vos P."/>
            <person name="Vandamme P."/>
            <person name="Eisen J.A."/>
            <person name="Garrity G."/>
            <person name="Hugenholtz P."/>
            <person name="Kyrpides N.C."/>
        </authorList>
    </citation>
    <scope>NUCLEOTIDE SEQUENCE [LARGE SCALE GENOMIC DNA]</scope>
    <source>
        <strain evidence="1 2">S2T63</strain>
    </source>
</reference>
<keyword evidence="2" id="KW-1185">Reference proteome</keyword>
<dbReference type="InterPro" id="IPR043777">
    <property type="entry name" value="DUF5719"/>
</dbReference>
<protein>
    <recommendedName>
        <fullName evidence="3">Large extracellular alpha-helical protein</fullName>
    </recommendedName>
</protein>
<gene>
    <name evidence="1" type="ORF">C7474_2338</name>
</gene>
<name>A0A498C5P7_9MICO</name>
<accession>A0A498C5P7</accession>